<name>A0ABZ0RZJ4_9BACI</name>
<dbReference type="PANTHER" id="PTHR11203:SF37">
    <property type="entry name" value="INTEGRATOR COMPLEX SUBUNIT 11"/>
    <property type="match status" value="1"/>
</dbReference>
<sequence length="333" mass="37938">MLNVEILGGVGEYGRNCFYIEVDGQAILLDCGIMKNAQKTPPSLTAAHIEKLTAIFISHSHIDHVGALPIAEQLGYTGPIVMSELTQCQLKQCYRNTSIFSDASLGQWVSISDQLAFKWGYSGHVIGSVWYQIRFRSKMIFYSGDYVADTYVLQTTLPQDDLLYDIAFIDSGHVEKHVDNQVVLQQIVQFVQAYPQQSIIFPSSFSGKTLDIATYLYQHTARPIYVEQSLQALFQQYIESKSNIQIENAIREVFWSPMDNIETGLYFVAEQEAKHYPQAIAIYTGYLHKKGAYHHFFYKTHPDYEDIVQLSQQIRAKQVIYFHSAFPVQLGCV</sequence>
<dbReference type="InterPro" id="IPR036866">
    <property type="entry name" value="RibonucZ/Hydroxyglut_hydro"/>
</dbReference>
<dbReference type="EMBL" id="CP137624">
    <property type="protein sequence ID" value="WPK12661.1"/>
    <property type="molecule type" value="Genomic_DNA"/>
</dbReference>
<feature type="domain" description="Metallo-beta-lactamase" evidence="1">
    <location>
        <begin position="14"/>
        <end position="197"/>
    </location>
</feature>
<dbReference type="SMART" id="SM00849">
    <property type="entry name" value="Lactamase_B"/>
    <property type="match status" value="1"/>
</dbReference>
<dbReference type="RefSeq" id="WP_319837359.1">
    <property type="nucleotide sequence ID" value="NZ_CP137624.1"/>
</dbReference>
<proteinExistence type="predicted"/>
<organism evidence="2 3">
    <name type="scientific">Lysinibacillus louembei</name>
    <dbReference type="NCBI Taxonomy" id="1470088"/>
    <lineage>
        <taxon>Bacteria</taxon>
        <taxon>Bacillati</taxon>
        <taxon>Bacillota</taxon>
        <taxon>Bacilli</taxon>
        <taxon>Bacillales</taxon>
        <taxon>Bacillaceae</taxon>
        <taxon>Lysinibacillus</taxon>
    </lineage>
</organism>
<evidence type="ECO:0000313" key="3">
    <source>
        <dbReference type="Proteomes" id="UP001322664"/>
    </source>
</evidence>
<dbReference type="Gene3D" id="3.60.15.10">
    <property type="entry name" value="Ribonuclease Z/Hydroxyacylglutathione hydrolase-like"/>
    <property type="match status" value="2"/>
</dbReference>
<evidence type="ECO:0000313" key="2">
    <source>
        <dbReference type="EMBL" id="WPK12661.1"/>
    </source>
</evidence>
<gene>
    <name evidence="2" type="ORF">R6U77_02880</name>
</gene>
<dbReference type="InterPro" id="IPR001279">
    <property type="entry name" value="Metallo-B-lactamas"/>
</dbReference>
<protein>
    <submittedName>
        <fullName evidence="2">MBL fold metallo-hydrolase</fullName>
    </submittedName>
</protein>
<keyword evidence="3" id="KW-1185">Reference proteome</keyword>
<dbReference type="InterPro" id="IPR050698">
    <property type="entry name" value="MBL"/>
</dbReference>
<evidence type="ECO:0000259" key="1">
    <source>
        <dbReference type="SMART" id="SM00849"/>
    </source>
</evidence>
<accession>A0ABZ0RZJ4</accession>
<reference evidence="2 3" key="1">
    <citation type="submission" date="2023-09" db="EMBL/GenBank/DDBJ databases">
        <authorList>
            <person name="Page C.A."/>
            <person name="Perez-Diaz I.M."/>
        </authorList>
    </citation>
    <scope>NUCLEOTIDE SEQUENCE [LARGE SCALE GENOMIC DNA]</scope>
    <source>
        <strain evidence="2 3">Ll15</strain>
    </source>
</reference>
<dbReference type="Proteomes" id="UP001322664">
    <property type="component" value="Chromosome"/>
</dbReference>
<dbReference type="PANTHER" id="PTHR11203">
    <property type="entry name" value="CLEAVAGE AND POLYADENYLATION SPECIFICITY FACTOR FAMILY MEMBER"/>
    <property type="match status" value="1"/>
</dbReference>
<dbReference type="SUPFAM" id="SSF56281">
    <property type="entry name" value="Metallo-hydrolase/oxidoreductase"/>
    <property type="match status" value="1"/>
</dbReference>
<dbReference type="Pfam" id="PF00753">
    <property type="entry name" value="Lactamase_B"/>
    <property type="match status" value="1"/>
</dbReference>